<dbReference type="Gene3D" id="3.90.550.10">
    <property type="entry name" value="Spore Coat Polysaccharide Biosynthesis Protein SpsA, Chain A"/>
    <property type="match status" value="1"/>
</dbReference>
<gene>
    <name evidence="4" type="ORF">HMPREF9304_05615</name>
</gene>
<accession>A0A098YS71</accession>
<organism evidence="4 5">
    <name type="scientific">Hoylesella timonensis S9-PR14</name>
    <dbReference type="NCBI Taxonomy" id="1401062"/>
    <lineage>
        <taxon>Bacteria</taxon>
        <taxon>Pseudomonadati</taxon>
        <taxon>Bacteroidota</taxon>
        <taxon>Bacteroidia</taxon>
        <taxon>Bacteroidales</taxon>
        <taxon>Prevotellaceae</taxon>
        <taxon>Hoylesella</taxon>
    </lineage>
</organism>
<dbReference type="SUPFAM" id="SSF53448">
    <property type="entry name" value="Nucleotide-diphospho-sugar transferases"/>
    <property type="match status" value="1"/>
</dbReference>
<keyword evidence="1 4" id="KW-0808">Transferase</keyword>
<evidence type="ECO:0000256" key="1">
    <source>
        <dbReference type="ARBA" id="ARBA00022679"/>
    </source>
</evidence>
<dbReference type="PANTHER" id="PTHR43584">
    <property type="entry name" value="NUCLEOTIDYL TRANSFERASE"/>
    <property type="match status" value="1"/>
</dbReference>
<dbReference type="GO" id="GO:0016779">
    <property type="term" value="F:nucleotidyltransferase activity"/>
    <property type="evidence" value="ECO:0007669"/>
    <property type="project" value="UniProtKB-KW"/>
</dbReference>
<dbReference type="Proteomes" id="UP000029723">
    <property type="component" value="Unassembled WGS sequence"/>
</dbReference>
<evidence type="ECO:0000259" key="3">
    <source>
        <dbReference type="Pfam" id="PF00483"/>
    </source>
</evidence>
<dbReference type="RefSeq" id="WP_036927126.1">
    <property type="nucleotide sequence ID" value="NZ_JRPQ01000079.1"/>
</dbReference>
<reference evidence="4 5" key="1">
    <citation type="submission" date="2014-07" db="EMBL/GenBank/DDBJ databases">
        <authorList>
            <person name="McCorrison J."/>
            <person name="Sanka R."/>
            <person name="Torralba M."/>
            <person name="Gillis M."/>
            <person name="Haft D.H."/>
            <person name="Methe B."/>
            <person name="Sutton G."/>
            <person name="Nelson K.E."/>
        </authorList>
    </citation>
    <scope>NUCLEOTIDE SEQUENCE [LARGE SCALE GENOMIC DNA]</scope>
    <source>
        <strain evidence="4 5">S9-PR14</strain>
    </source>
</reference>
<dbReference type="AlphaFoldDB" id="A0A098YS71"/>
<dbReference type="InterPro" id="IPR050065">
    <property type="entry name" value="GlmU-like"/>
</dbReference>
<feature type="domain" description="Nucleotidyl transferase" evidence="3">
    <location>
        <begin position="4"/>
        <end position="133"/>
    </location>
</feature>
<dbReference type="PANTHER" id="PTHR43584:SF8">
    <property type="entry name" value="N-ACETYLMURAMATE ALPHA-1-PHOSPHATE URIDYLYLTRANSFERASE"/>
    <property type="match status" value="1"/>
</dbReference>
<comment type="caution">
    <text evidence="4">The sequence shown here is derived from an EMBL/GenBank/DDBJ whole genome shotgun (WGS) entry which is preliminary data.</text>
</comment>
<dbReference type="InterPro" id="IPR005835">
    <property type="entry name" value="NTP_transferase_dom"/>
</dbReference>
<dbReference type="Pfam" id="PF00483">
    <property type="entry name" value="NTP_transferase"/>
    <property type="match status" value="1"/>
</dbReference>
<proteinExistence type="predicted"/>
<name>A0A098YS71_9BACT</name>
<evidence type="ECO:0000313" key="4">
    <source>
        <dbReference type="EMBL" id="KGI22194.1"/>
    </source>
</evidence>
<dbReference type="InterPro" id="IPR029044">
    <property type="entry name" value="Nucleotide-diphossugar_trans"/>
</dbReference>
<evidence type="ECO:0000313" key="5">
    <source>
        <dbReference type="Proteomes" id="UP000029723"/>
    </source>
</evidence>
<sequence>MKQAMIFAAGLGTRLRPLTDHMPKALVQVGGVPLLQLVIERLKKAGFERIIVNVHHFSQQIIDFLHAHDNFGIDILISEERETLLNTGGGIKYAQKLFTKERILIHNVDILSNVDLSHFYTSNQEAAATLLVSERKTKRYLLFDETLKLVGWTNIETGEVRSPFSNINPAHCKMFAFAGIHNFSPTLFPLMQDYPSSFSIIDFYLDICKHIPIKAYIDTNLQLLDVGKPETLSQAAAFMSQWDTSSTSSQSRPAS</sequence>
<keyword evidence="2" id="KW-0548">Nucleotidyltransferase</keyword>
<evidence type="ECO:0000256" key="2">
    <source>
        <dbReference type="ARBA" id="ARBA00022695"/>
    </source>
</evidence>
<protein>
    <submittedName>
        <fullName evidence="4">Mannose-1-phosphate guanyltransferase</fullName>
    </submittedName>
</protein>
<dbReference type="OrthoDB" id="9813880at2"/>
<dbReference type="EMBL" id="JRPQ01000079">
    <property type="protein sequence ID" value="KGI22194.1"/>
    <property type="molecule type" value="Genomic_DNA"/>
</dbReference>